<sequence length="274" mass="31690">MEKKRVLFVSQEINPFLPKSEISTAVRRLSQGIQEAGKEIRVFMPKFGSINERRHQLHEVIRLSGMNLIIDDQDHPLIIKVASIPSARMQVYFIDNEEYFKRKAVYCEESGQPCADNDERSMFFCRGVLETVKKLGWKPDVIHCNGWMTAFMPMYLKEVYGQDPHFQDTKVIYSLYESGFKDKYCERLPEKLKFDGFSDEMIDKVKEGTCESLTHLAMDYSDGVILCSENVSGNTKTHFESLSSHKLDFNPEETQVKVLSDFIDKVIEEEVLIS</sequence>
<protein>
    <recommendedName>
        <fullName evidence="2">starch synthase</fullName>
        <ecNumber evidence="2">2.4.1.21</ecNumber>
    </recommendedName>
</protein>
<dbReference type="EMBL" id="BAAAFH010000003">
    <property type="protein sequence ID" value="GAA0874041.1"/>
    <property type="molecule type" value="Genomic_DNA"/>
</dbReference>
<dbReference type="Proteomes" id="UP001501126">
    <property type="component" value="Unassembled WGS sequence"/>
</dbReference>
<evidence type="ECO:0000259" key="5">
    <source>
        <dbReference type="Pfam" id="PF08323"/>
    </source>
</evidence>
<comment type="caution">
    <text evidence="6">The sequence shown here is derived from an EMBL/GenBank/DDBJ whole genome shotgun (WGS) entry which is preliminary data.</text>
</comment>
<dbReference type="Gene3D" id="3.40.50.2000">
    <property type="entry name" value="Glycogen Phosphorylase B"/>
    <property type="match status" value="1"/>
</dbReference>
<reference evidence="7" key="1">
    <citation type="journal article" date="2019" name="Int. J. Syst. Evol. Microbiol.">
        <title>The Global Catalogue of Microorganisms (GCM) 10K type strain sequencing project: providing services to taxonomists for standard genome sequencing and annotation.</title>
        <authorList>
            <consortium name="The Broad Institute Genomics Platform"/>
            <consortium name="The Broad Institute Genome Sequencing Center for Infectious Disease"/>
            <person name="Wu L."/>
            <person name="Ma J."/>
        </authorList>
    </citation>
    <scope>NUCLEOTIDE SEQUENCE [LARGE SCALE GENOMIC DNA]</scope>
    <source>
        <strain evidence="7">JCM 16083</strain>
    </source>
</reference>
<evidence type="ECO:0000256" key="3">
    <source>
        <dbReference type="ARBA" id="ARBA00022676"/>
    </source>
</evidence>
<proteinExistence type="predicted"/>
<feature type="domain" description="Starch synthase catalytic" evidence="5">
    <location>
        <begin position="5"/>
        <end position="238"/>
    </location>
</feature>
<dbReference type="PANTHER" id="PTHR46083:SF1">
    <property type="entry name" value="GLYCOGEN SYNTHASE 2-RELATED"/>
    <property type="match status" value="1"/>
</dbReference>
<evidence type="ECO:0000313" key="7">
    <source>
        <dbReference type="Proteomes" id="UP001501126"/>
    </source>
</evidence>
<accession>A0ABP3Y1B8</accession>
<dbReference type="EC" id="2.4.1.21" evidence="2"/>
<keyword evidence="4" id="KW-0808">Transferase</keyword>
<name>A0ABP3Y1B8_9FLAO</name>
<evidence type="ECO:0000256" key="1">
    <source>
        <dbReference type="ARBA" id="ARBA00001478"/>
    </source>
</evidence>
<evidence type="ECO:0000256" key="2">
    <source>
        <dbReference type="ARBA" id="ARBA00012588"/>
    </source>
</evidence>
<comment type="catalytic activity">
    <reaction evidence="1">
        <text>[(1-&gt;4)-alpha-D-glucosyl](n) + ADP-alpha-D-glucose = [(1-&gt;4)-alpha-D-glucosyl](n+1) + ADP + H(+)</text>
        <dbReference type="Rhea" id="RHEA:18189"/>
        <dbReference type="Rhea" id="RHEA-COMP:9584"/>
        <dbReference type="Rhea" id="RHEA-COMP:9587"/>
        <dbReference type="ChEBI" id="CHEBI:15378"/>
        <dbReference type="ChEBI" id="CHEBI:15444"/>
        <dbReference type="ChEBI" id="CHEBI:57498"/>
        <dbReference type="ChEBI" id="CHEBI:456216"/>
        <dbReference type="EC" id="2.4.1.21"/>
    </reaction>
</comment>
<dbReference type="InterPro" id="IPR013534">
    <property type="entry name" value="Starch_synth_cat_dom"/>
</dbReference>
<evidence type="ECO:0000313" key="6">
    <source>
        <dbReference type="EMBL" id="GAA0874041.1"/>
    </source>
</evidence>
<organism evidence="6 7">
    <name type="scientific">Wandonia haliotis</name>
    <dbReference type="NCBI Taxonomy" id="574963"/>
    <lineage>
        <taxon>Bacteria</taxon>
        <taxon>Pseudomonadati</taxon>
        <taxon>Bacteroidota</taxon>
        <taxon>Flavobacteriia</taxon>
        <taxon>Flavobacteriales</taxon>
        <taxon>Crocinitomicaceae</taxon>
        <taxon>Wandonia</taxon>
    </lineage>
</organism>
<dbReference type="Pfam" id="PF08323">
    <property type="entry name" value="Glyco_transf_5"/>
    <property type="match status" value="1"/>
</dbReference>
<keyword evidence="7" id="KW-1185">Reference proteome</keyword>
<keyword evidence="3" id="KW-0328">Glycosyltransferase</keyword>
<dbReference type="PANTHER" id="PTHR46083">
    <property type="match status" value="1"/>
</dbReference>
<evidence type="ECO:0000256" key="4">
    <source>
        <dbReference type="ARBA" id="ARBA00022679"/>
    </source>
</evidence>
<gene>
    <name evidence="6" type="ORF">GCM10009118_04490</name>
</gene>
<dbReference type="RefSeq" id="WP_343784684.1">
    <property type="nucleotide sequence ID" value="NZ_BAAAFH010000003.1"/>
</dbReference>
<dbReference type="SUPFAM" id="SSF53756">
    <property type="entry name" value="UDP-Glycosyltransferase/glycogen phosphorylase"/>
    <property type="match status" value="1"/>
</dbReference>